<dbReference type="AlphaFoldDB" id="A0A8S9LVS4"/>
<feature type="compositionally biased region" description="Polar residues" evidence="1">
    <location>
        <begin position="60"/>
        <end position="70"/>
    </location>
</feature>
<protein>
    <submittedName>
        <fullName evidence="2">Uncharacterized protein</fullName>
    </submittedName>
</protein>
<gene>
    <name evidence="2" type="ORF">F2Q70_00008753</name>
</gene>
<accession>A0A8S9LVS4</accession>
<reference evidence="2" key="1">
    <citation type="submission" date="2019-12" db="EMBL/GenBank/DDBJ databases">
        <title>Genome sequencing and annotation of Brassica cretica.</title>
        <authorList>
            <person name="Studholme D.J."/>
            <person name="Sarris P.F."/>
        </authorList>
    </citation>
    <scope>NUCLEOTIDE SEQUENCE</scope>
    <source>
        <strain evidence="2">PFS-102/07</strain>
        <tissue evidence="2">Leaf</tissue>
    </source>
</reference>
<sequence length="126" mass="13334">MNHSHHEFIIIDSLIATGNRGLISISAPKRTGLSSTAPSTSRSGEGNLPPKRIKCLLGTAPSTSRSNSYGEGNLPPKRINSLTGSAPSTSRSNSYGEGKLPPKRNSLPEVAPSTSRNTATKRKHVM</sequence>
<dbReference type="EMBL" id="QGKY02000089">
    <property type="protein sequence ID" value="KAF2610187.1"/>
    <property type="molecule type" value="Genomic_DNA"/>
</dbReference>
<evidence type="ECO:0000256" key="1">
    <source>
        <dbReference type="SAM" id="MobiDB-lite"/>
    </source>
</evidence>
<feature type="compositionally biased region" description="Polar residues" evidence="1">
    <location>
        <begin position="32"/>
        <end position="44"/>
    </location>
</feature>
<evidence type="ECO:0000313" key="2">
    <source>
        <dbReference type="EMBL" id="KAF2610187.1"/>
    </source>
</evidence>
<comment type="caution">
    <text evidence="2">The sequence shown here is derived from an EMBL/GenBank/DDBJ whole genome shotgun (WGS) entry which is preliminary data.</text>
</comment>
<organism evidence="2">
    <name type="scientific">Brassica cretica</name>
    <name type="common">Mustard</name>
    <dbReference type="NCBI Taxonomy" id="69181"/>
    <lineage>
        <taxon>Eukaryota</taxon>
        <taxon>Viridiplantae</taxon>
        <taxon>Streptophyta</taxon>
        <taxon>Embryophyta</taxon>
        <taxon>Tracheophyta</taxon>
        <taxon>Spermatophyta</taxon>
        <taxon>Magnoliopsida</taxon>
        <taxon>eudicotyledons</taxon>
        <taxon>Gunneridae</taxon>
        <taxon>Pentapetalae</taxon>
        <taxon>rosids</taxon>
        <taxon>malvids</taxon>
        <taxon>Brassicales</taxon>
        <taxon>Brassicaceae</taxon>
        <taxon>Brassiceae</taxon>
        <taxon>Brassica</taxon>
    </lineage>
</organism>
<feature type="region of interest" description="Disordered" evidence="1">
    <location>
        <begin position="25"/>
        <end position="126"/>
    </location>
</feature>
<proteinExistence type="predicted"/>
<feature type="compositionally biased region" description="Polar residues" evidence="1">
    <location>
        <begin position="80"/>
        <end position="95"/>
    </location>
</feature>
<name>A0A8S9LVS4_BRACR</name>